<dbReference type="EMBL" id="PGCI01000672">
    <property type="protein sequence ID" value="PLW22203.1"/>
    <property type="molecule type" value="Genomic_DNA"/>
</dbReference>
<evidence type="ECO:0000313" key="3">
    <source>
        <dbReference type="Proteomes" id="UP000235392"/>
    </source>
</evidence>
<proteinExistence type="predicted"/>
<gene>
    <name evidence="2" type="ORF">PCASD_18934</name>
</gene>
<organism evidence="2 3">
    <name type="scientific">Puccinia coronata f. sp. avenae</name>
    <dbReference type="NCBI Taxonomy" id="200324"/>
    <lineage>
        <taxon>Eukaryota</taxon>
        <taxon>Fungi</taxon>
        <taxon>Dikarya</taxon>
        <taxon>Basidiomycota</taxon>
        <taxon>Pucciniomycotina</taxon>
        <taxon>Pucciniomycetes</taxon>
        <taxon>Pucciniales</taxon>
        <taxon>Pucciniaceae</taxon>
        <taxon>Puccinia</taxon>
    </lineage>
</organism>
<accession>A0A2N5T9M6</accession>
<sequence>MCTPPQTPKKRHAGAASLPTQACKPPHAARLPHAYKWREDSQLGVRPRRTGVLAMHACLEGVQALHALRTGVHGWHACPARLTFVKGKDLKKELESMEGYDDRDWKTLRKSMLDVWGCLPLKICYTIQDLYDLIKLCQDKGGIKDIKDFRIYQSKFMMITKYLVRNKHIPAKTSVSHLFFLAFPREYQVSINR</sequence>
<evidence type="ECO:0000256" key="1">
    <source>
        <dbReference type="SAM" id="MobiDB-lite"/>
    </source>
</evidence>
<feature type="region of interest" description="Disordered" evidence="1">
    <location>
        <begin position="1"/>
        <end position="26"/>
    </location>
</feature>
<comment type="caution">
    <text evidence="2">The sequence shown here is derived from an EMBL/GenBank/DDBJ whole genome shotgun (WGS) entry which is preliminary data.</text>
</comment>
<dbReference type="AlphaFoldDB" id="A0A2N5T9M6"/>
<dbReference type="PANTHER" id="PTHR33246">
    <property type="entry name" value="CCHC-TYPE DOMAIN-CONTAINING PROTEIN"/>
    <property type="match status" value="1"/>
</dbReference>
<name>A0A2N5T9M6_9BASI</name>
<dbReference type="Proteomes" id="UP000235392">
    <property type="component" value="Unassembled WGS sequence"/>
</dbReference>
<evidence type="ECO:0000313" key="2">
    <source>
        <dbReference type="EMBL" id="PLW22203.1"/>
    </source>
</evidence>
<dbReference type="PANTHER" id="PTHR33246:SF51">
    <property type="entry name" value="MYB_SANT-LIKE DOMAIN-CONTAINING PROTEIN"/>
    <property type="match status" value="1"/>
</dbReference>
<protein>
    <submittedName>
        <fullName evidence="2">Uncharacterized protein</fullName>
    </submittedName>
</protein>
<reference evidence="2 3" key="1">
    <citation type="submission" date="2017-11" db="EMBL/GenBank/DDBJ databases">
        <title>De novo assembly and phasing of dikaryotic genomes from two isolates of Puccinia coronata f. sp. avenae, the causal agent of oat crown rust.</title>
        <authorList>
            <person name="Miller M.E."/>
            <person name="Zhang Y."/>
            <person name="Omidvar V."/>
            <person name="Sperschneider J."/>
            <person name="Schwessinger B."/>
            <person name="Raley C."/>
            <person name="Palmer J.M."/>
            <person name="Garnica D."/>
            <person name="Upadhyaya N."/>
            <person name="Rathjen J."/>
            <person name="Taylor J.M."/>
            <person name="Park R.F."/>
            <person name="Dodds P.N."/>
            <person name="Hirsch C.D."/>
            <person name="Kianian S.F."/>
            <person name="Figueroa M."/>
        </authorList>
    </citation>
    <scope>NUCLEOTIDE SEQUENCE [LARGE SCALE GENOMIC DNA]</scope>
    <source>
        <strain evidence="2">12SD80</strain>
    </source>
</reference>